<dbReference type="PANTHER" id="PTHR12683">
    <property type="entry name" value="CDK-ACTIVATING KINASE ASSEMBLY FACTOR MAT1"/>
    <property type="match status" value="1"/>
</dbReference>
<dbReference type="NCBIfam" id="TIGR00570">
    <property type="entry name" value="cdk7"/>
    <property type="match status" value="1"/>
</dbReference>
<dbReference type="InterPro" id="IPR013083">
    <property type="entry name" value="Znf_RING/FYVE/PHD"/>
</dbReference>
<dbReference type="Pfam" id="PF17121">
    <property type="entry name" value="zf-C3HC4_5"/>
    <property type="match status" value="1"/>
</dbReference>
<evidence type="ECO:0000256" key="4">
    <source>
        <dbReference type="ARBA" id="ARBA00022771"/>
    </source>
</evidence>
<evidence type="ECO:0000256" key="1">
    <source>
        <dbReference type="ARBA" id="ARBA00004123"/>
    </source>
</evidence>
<dbReference type="GO" id="GO:0008270">
    <property type="term" value="F:zinc ion binding"/>
    <property type="evidence" value="ECO:0007669"/>
    <property type="project" value="UniProtKB-KW"/>
</dbReference>
<dbReference type="InterPro" id="IPR004575">
    <property type="entry name" value="MAT1/Tfb3"/>
</dbReference>
<keyword evidence="6" id="KW-0539">Nucleus</keyword>
<dbReference type="InterPro" id="IPR015877">
    <property type="entry name" value="MAT1_centre"/>
</dbReference>
<dbReference type="OrthoDB" id="5963at2759"/>
<accession>A0A4P9W2Z6</accession>
<evidence type="ECO:0000256" key="8">
    <source>
        <dbReference type="ARBA" id="ARBA00033277"/>
    </source>
</evidence>
<dbReference type="Pfam" id="PF06391">
    <property type="entry name" value="MAT1"/>
    <property type="match status" value="1"/>
</dbReference>
<sequence length="226" mass="26526">MSQTPAFSDIDSDTCPVCKSSKYLNPTMKLLVSPCYHKMCENCISRLFLQGPAPCPITTCQKTLRKRDFVAQTFEDLYVEKEVQIRKRVGRIYNKRLEDFKRNLRAFNDYLEEVEDITFNLINEIDLQETEDRIAKYREDNKESIEANMNKQLQEDRKLSYALEREKNEKMSRKAFLQHQAEEEETARKKAQLDIIKQLASHVSFPSPSDAINHQVVVLLYDIFLC</sequence>
<keyword evidence="12" id="KW-0418">Kinase</keyword>
<dbReference type="PROSITE" id="PS50089">
    <property type="entry name" value="ZF_RING_2"/>
    <property type="match status" value="1"/>
</dbReference>
<evidence type="ECO:0000256" key="9">
    <source>
        <dbReference type="PROSITE-ProRule" id="PRU00175"/>
    </source>
</evidence>
<feature type="domain" description="RING-type" evidence="11">
    <location>
        <begin position="15"/>
        <end position="57"/>
    </location>
</feature>
<keyword evidence="3" id="KW-0479">Metal-binding</keyword>
<keyword evidence="10" id="KW-0175">Coiled coil</keyword>
<proteinExistence type="predicted"/>
<dbReference type="SMART" id="SM00184">
    <property type="entry name" value="RING"/>
    <property type="match status" value="1"/>
</dbReference>
<gene>
    <name evidence="12" type="ORF">BDK51DRAFT_22409</name>
</gene>
<dbReference type="InterPro" id="IPR001841">
    <property type="entry name" value="Znf_RING"/>
</dbReference>
<dbReference type="GO" id="GO:0016301">
    <property type="term" value="F:kinase activity"/>
    <property type="evidence" value="ECO:0007669"/>
    <property type="project" value="UniProtKB-KW"/>
</dbReference>
<comment type="subcellular location">
    <subcellularLocation>
        <location evidence="1">Nucleus</location>
    </subcellularLocation>
</comment>
<evidence type="ECO:0000256" key="2">
    <source>
        <dbReference type="ARBA" id="ARBA00022257"/>
    </source>
</evidence>
<dbReference type="GO" id="GO:0006289">
    <property type="term" value="P:nucleotide-excision repair"/>
    <property type="evidence" value="ECO:0007669"/>
    <property type="project" value="InterPro"/>
</dbReference>
<dbReference type="EMBL" id="KZ998962">
    <property type="protein sequence ID" value="RKO85563.1"/>
    <property type="molecule type" value="Genomic_DNA"/>
</dbReference>
<evidence type="ECO:0000256" key="10">
    <source>
        <dbReference type="SAM" id="Coils"/>
    </source>
</evidence>
<evidence type="ECO:0000256" key="7">
    <source>
        <dbReference type="ARBA" id="ARBA00029873"/>
    </source>
</evidence>
<name>A0A4P9W2Z6_9FUNG</name>
<evidence type="ECO:0000313" key="13">
    <source>
        <dbReference type="Proteomes" id="UP000269721"/>
    </source>
</evidence>
<keyword evidence="13" id="KW-1185">Reference proteome</keyword>
<keyword evidence="5" id="KW-0862">Zinc</keyword>
<dbReference type="GO" id="GO:0061575">
    <property type="term" value="F:cyclin-dependent protein serine/threonine kinase activator activity"/>
    <property type="evidence" value="ECO:0007669"/>
    <property type="project" value="InterPro"/>
</dbReference>
<evidence type="ECO:0000256" key="3">
    <source>
        <dbReference type="ARBA" id="ARBA00022723"/>
    </source>
</evidence>
<dbReference type="Proteomes" id="UP000269721">
    <property type="component" value="Unassembled WGS sequence"/>
</dbReference>
<dbReference type="GO" id="GO:0005675">
    <property type="term" value="C:transcription factor TFIIH holo complex"/>
    <property type="evidence" value="ECO:0007669"/>
    <property type="project" value="InterPro"/>
</dbReference>
<keyword evidence="12" id="KW-0808">Transferase</keyword>
<feature type="coiled-coil region" evidence="10">
    <location>
        <begin position="97"/>
        <end position="147"/>
    </location>
</feature>
<evidence type="ECO:0000259" key="11">
    <source>
        <dbReference type="PROSITE" id="PS50089"/>
    </source>
</evidence>
<organism evidence="12 13">
    <name type="scientific">Blyttiomyces helicus</name>
    <dbReference type="NCBI Taxonomy" id="388810"/>
    <lineage>
        <taxon>Eukaryota</taxon>
        <taxon>Fungi</taxon>
        <taxon>Fungi incertae sedis</taxon>
        <taxon>Chytridiomycota</taxon>
        <taxon>Chytridiomycota incertae sedis</taxon>
        <taxon>Chytridiomycetes</taxon>
        <taxon>Chytridiomycetes incertae sedis</taxon>
        <taxon>Blyttiomyces</taxon>
    </lineage>
</organism>
<dbReference type="Gene3D" id="3.30.40.10">
    <property type="entry name" value="Zinc/RING finger domain, C3HC4 (zinc finger)"/>
    <property type="match status" value="1"/>
</dbReference>
<dbReference type="PANTHER" id="PTHR12683:SF13">
    <property type="entry name" value="CDK-ACTIVATING KINASE ASSEMBLY FACTOR MAT1"/>
    <property type="match status" value="1"/>
</dbReference>
<dbReference type="InterPro" id="IPR017907">
    <property type="entry name" value="Znf_RING_CS"/>
</dbReference>
<keyword evidence="4 9" id="KW-0863">Zinc-finger</keyword>
<dbReference type="GO" id="GO:0006357">
    <property type="term" value="P:regulation of transcription by RNA polymerase II"/>
    <property type="evidence" value="ECO:0007669"/>
    <property type="project" value="TreeGrafter"/>
</dbReference>
<reference evidence="13" key="1">
    <citation type="journal article" date="2018" name="Nat. Microbiol.">
        <title>Leveraging single-cell genomics to expand the fungal tree of life.</title>
        <authorList>
            <person name="Ahrendt S.R."/>
            <person name="Quandt C.A."/>
            <person name="Ciobanu D."/>
            <person name="Clum A."/>
            <person name="Salamov A."/>
            <person name="Andreopoulos B."/>
            <person name="Cheng J.F."/>
            <person name="Woyke T."/>
            <person name="Pelin A."/>
            <person name="Henrissat B."/>
            <person name="Reynolds N.K."/>
            <person name="Benny G.L."/>
            <person name="Smith M.E."/>
            <person name="James T.Y."/>
            <person name="Grigoriev I.V."/>
        </authorList>
    </citation>
    <scope>NUCLEOTIDE SEQUENCE [LARGE SCALE GENOMIC DNA]</scope>
</reference>
<dbReference type="AlphaFoldDB" id="A0A4P9W2Z6"/>
<dbReference type="SUPFAM" id="SSF57850">
    <property type="entry name" value="RING/U-box"/>
    <property type="match status" value="1"/>
</dbReference>
<evidence type="ECO:0000256" key="5">
    <source>
        <dbReference type="ARBA" id="ARBA00022833"/>
    </source>
</evidence>
<evidence type="ECO:0000313" key="12">
    <source>
        <dbReference type="EMBL" id="RKO85563.1"/>
    </source>
</evidence>
<dbReference type="PROSITE" id="PS00518">
    <property type="entry name" value="ZF_RING_1"/>
    <property type="match status" value="1"/>
</dbReference>
<protein>
    <recommendedName>
        <fullName evidence="2">RNA polymerase II transcription factor B subunit 3</fullName>
    </recommendedName>
    <alternativeName>
        <fullName evidence="8">RNA polymerase II transcription factor B 38 kDa subunit</fullName>
    </alternativeName>
    <alternativeName>
        <fullName evidence="7">RNA polymerase II transcription factor B p38 subunit</fullName>
    </alternativeName>
</protein>
<evidence type="ECO:0000256" key="6">
    <source>
        <dbReference type="ARBA" id="ARBA00023242"/>
    </source>
</evidence>
<dbReference type="FunFam" id="3.30.40.10:FF:000037">
    <property type="entry name" value="Cdk-activating kinase assembly factor MAT1, centre"/>
    <property type="match status" value="1"/>
</dbReference>